<keyword evidence="1" id="KW-0812">Transmembrane</keyword>
<name>A0A9D4FA76_DREPO</name>
<dbReference type="GO" id="GO:0007165">
    <property type="term" value="P:signal transduction"/>
    <property type="evidence" value="ECO:0007669"/>
    <property type="project" value="InterPro"/>
</dbReference>
<evidence type="ECO:0000256" key="1">
    <source>
        <dbReference type="SAM" id="Phobius"/>
    </source>
</evidence>
<dbReference type="Proteomes" id="UP000828390">
    <property type="component" value="Unassembled WGS sequence"/>
</dbReference>
<dbReference type="AlphaFoldDB" id="A0A9D4FA76"/>
<dbReference type="InterPro" id="IPR035897">
    <property type="entry name" value="Toll_tir_struct_dom_sf"/>
</dbReference>
<sequence length="254" mass="28668">MLLIFYCHRTAIIGATVASTVAVVTAVMVGITVLRYKRKLKRKEGRMASIVANLNQGNGFAVYLIYSSVDEVFVRSAVFSPLNDKLKQVTGVGRDLVSIGDEQFRVGWNIYREIFMELSNVAVVVLSEGFANSVFCDQEIDIAMQLKKPVILLLKGDVDINQHSELIQLLFQTNVLFLFGYVDNEVVLKTTWNKVLELSTLIVKSLGELTIFSLCLKFDFCTLLYNTVFPPFKINFIKHALNIYTLREFAGVKF</sequence>
<dbReference type="SUPFAM" id="SSF52200">
    <property type="entry name" value="Toll/Interleukin receptor TIR domain"/>
    <property type="match status" value="1"/>
</dbReference>
<evidence type="ECO:0000313" key="4">
    <source>
        <dbReference type="Proteomes" id="UP000828390"/>
    </source>
</evidence>
<feature type="transmembrane region" description="Helical" evidence="1">
    <location>
        <begin position="12"/>
        <end position="34"/>
    </location>
</feature>
<keyword evidence="1" id="KW-0472">Membrane</keyword>
<dbReference type="SMART" id="SM00255">
    <property type="entry name" value="TIR"/>
    <property type="match status" value="1"/>
</dbReference>
<dbReference type="PROSITE" id="PS50104">
    <property type="entry name" value="TIR"/>
    <property type="match status" value="1"/>
</dbReference>
<feature type="domain" description="TIR" evidence="2">
    <location>
        <begin position="58"/>
        <end position="210"/>
    </location>
</feature>
<keyword evidence="4" id="KW-1185">Reference proteome</keyword>
<comment type="caution">
    <text evidence="3">The sequence shown here is derived from an EMBL/GenBank/DDBJ whole genome shotgun (WGS) entry which is preliminary data.</text>
</comment>
<evidence type="ECO:0000259" key="2">
    <source>
        <dbReference type="PROSITE" id="PS50104"/>
    </source>
</evidence>
<dbReference type="EMBL" id="JAIWYP010000007">
    <property type="protein sequence ID" value="KAH3795204.1"/>
    <property type="molecule type" value="Genomic_DNA"/>
</dbReference>
<evidence type="ECO:0000313" key="3">
    <source>
        <dbReference type="EMBL" id="KAH3795204.1"/>
    </source>
</evidence>
<accession>A0A9D4FA76</accession>
<reference evidence="3" key="2">
    <citation type="submission" date="2020-11" db="EMBL/GenBank/DDBJ databases">
        <authorList>
            <person name="McCartney M.A."/>
            <person name="Auch B."/>
            <person name="Kono T."/>
            <person name="Mallez S."/>
            <person name="Becker A."/>
            <person name="Gohl D.M."/>
            <person name="Silverstein K.A.T."/>
            <person name="Koren S."/>
            <person name="Bechman K.B."/>
            <person name="Herman A."/>
            <person name="Abrahante J.E."/>
            <person name="Garbe J."/>
        </authorList>
    </citation>
    <scope>NUCLEOTIDE SEQUENCE</scope>
    <source>
        <strain evidence="3">Duluth1</strain>
        <tissue evidence="3">Whole animal</tissue>
    </source>
</reference>
<keyword evidence="1" id="KW-1133">Transmembrane helix</keyword>
<protein>
    <recommendedName>
        <fullName evidence="2">TIR domain-containing protein</fullName>
    </recommendedName>
</protein>
<dbReference type="Gene3D" id="3.40.50.10140">
    <property type="entry name" value="Toll/interleukin-1 receptor homology (TIR) domain"/>
    <property type="match status" value="1"/>
</dbReference>
<gene>
    <name evidence="3" type="ORF">DPMN_148752</name>
</gene>
<reference evidence="3" key="1">
    <citation type="journal article" date="2019" name="bioRxiv">
        <title>The Genome of the Zebra Mussel, Dreissena polymorpha: A Resource for Invasive Species Research.</title>
        <authorList>
            <person name="McCartney M.A."/>
            <person name="Auch B."/>
            <person name="Kono T."/>
            <person name="Mallez S."/>
            <person name="Zhang Y."/>
            <person name="Obille A."/>
            <person name="Becker A."/>
            <person name="Abrahante J.E."/>
            <person name="Garbe J."/>
            <person name="Badalamenti J.P."/>
            <person name="Herman A."/>
            <person name="Mangelson H."/>
            <person name="Liachko I."/>
            <person name="Sullivan S."/>
            <person name="Sone E.D."/>
            <person name="Koren S."/>
            <person name="Silverstein K.A.T."/>
            <person name="Beckman K.B."/>
            <person name="Gohl D.M."/>
        </authorList>
    </citation>
    <scope>NUCLEOTIDE SEQUENCE</scope>
    <source>
        <strain evidence="3">Duluth1</strain>
        <tissue evidence="3">Whole animal</tissue>
    </source>
</reference>
<dbReference type="InterPro" id="IPR000157">
    <property type="entry name" value="TIR_dom"/>
</dbReference>
<organism evidence="3 4">
    <name type="scientific">Dreissena polymorpha</name>
    <name type="common">Zebra mussel</name>
    <name type="synonym">Mytilus polymorpha</name>
    <dbReference type="NCBI Taxonomy" id="45954"/>
    <lineage>
        <taxon>Eukaryota</taxon>
        <taxon>Metazoa</taxon>
        <taxon>Spiralia</taxon>
        <taxon>Lophotrochozoa</taxon>
        <taxon>Mollusca</taxon>
        <taxon>Bivalvia</taxon>
        <taxon>Autobranchia</taxon>
        <taxon>Heteroconchia</taxon>
        <taxon>Euheterodonta</taxon>
        <taxon>Imparidentia</taxon>
        <taxon>Neoheterodontei</taxon>
        <taxon>Myida</taxon>
        <taxon>Dreissenoidea</taxon>
        <taxon>Dreissenidae</taxon>
        <taxon>Dreissena</taxon>
    </lineage>
</organism>
<proteinExistence type="predicted"/>